<dbReference type="GO" id="GO:0016746">
    <property type="term" value="F:acyltransferase activity"/>
    <property type="evidence" value="ECO:0007669"/>
    <property type="project" value="UniProtKB-KW"/>
</dbReference>
<evidence type="ECO:0000256" key="6">
    <source>
        <dbReference type="ARBA" id="ARBA00023136"/>
    </source>
</evidence>
<dbReference type="PANTHER" id="PTHR13285">
    <property type="entry name" value="ACYLTRANSFERASE"/>
    <property type="match status" value="1"/>
</dbReference>
<evidence type="ECO:0000256" key="2">
    <source>
        <dbReference type="ARBA" id="ARBA00010323"/>
    </source>
</evidence>
<dbReference type="EMBL" id="MCGH01000002">
    <property type="protein sequence ID" value="ODM05650.1"/>
    <property type="molecule type" value="Genomic_DNA"/>
</dbReference>
<feature type="transmembrane region" description="Helical" evidence="8">
    <location>
        <begin position="425"/>
        <end position="444"/>
    </location>
</feature>
<comment type="subcellular location">
    <subcellularLocation>
        <location evidence="1">Cell membrane</location>
        <topology evidence="1">Multi-pass membrane protein</topology>
    </subcellularLocation>
</comment>
<organism evidence="9 10">
    <name type="scientific">Eisenbergiella tayi</name>
    <dbReference type="NCBI Taxonomy" id="1432052"/>
    <lineage>
        <taxon>Bacteria</taxon>
        <taxon>Bacillati</taxon>
        <taxon>Bacillota</taxon>
        <taxon>Clostridia</taxon>
        <taxon>Lachnospirales</taxon>
        <taxon>Lachnospiraceae</taxon>
        <taxon>Eisenbergiella</taxon>
    </lineage>
</organism>
<evidence type="ECO:0000256" key="1">
    <source>
        <dbReference type="ARBA" id="ARBA00004651"/>
    </source>
</evidence>
<dbReference type="PIRSF" id="PIRSF016636">
    <property type="entry name" value="AlgI_DltB"/>
    <property type="match status" value="1"/>
</dbReference>
<dbReference type="EC" id="2.3.1.-" evidence="9"/>
<feature type="transmembrane region" description="Helical" evidence="8">
    <location>
        <begin position="364"/>
        <end position="385"/>
    </location>
</feature>
<evidence type="ECO:0000256" key="4">
    <source>
        <dbReference type="ARBA" id="ARBA00022692"/>
    </source>
</evidence>
<accession>A0A1E3AA54</accession>
<dbReference type="Proteomes" id="UP000094067">
    <property type="component" value="Unassembled WGS sequence"/>
</dbReference>
<keyword evidence="5 8" id="KW-1133">Transmembrane helix</keyword>
<evidence type="ECO:0000313" key="9">
    <source>
        <dbReference type="EMBL" id="ODM05650.1"/>
    </source>
</evidence>
<dbReference type="GO" id="GO:0042121">
    <property type="term" value="P:alginic acid biosynthetic process"/>
    <property type="evidence" value="ECO:0007669"/>
    <property type="project" value="InterPro"/>
</dbReference>
<feature type="transmembrane region" description="Helical" evidence="8">
    <location>
        <begin position="116"/>
        <end position="137"/>
    </location>
</feature>
<keyword evidence="6 7" id="KW-0472">Membrane</keyword>
<dbReference type="PATRIC" id="fig|1432052.4.peg.1724"/>
<dbReference type="InterPro" id="IPR024194">
    <property type="entry name" value="Ac/AlaTfrase_AlgI/DltB"/>
</dbReference>
<feature type="transmembrane region" description="Helical" evidence="8">
    <location>
        <begin position="456"/>
        <end position="474"/>
    </location>
</feature>
<comment type="similarity">
    <text evidence="2 7">Belongs to the membrane-bound acyltransferase family.</text>
</comment>
<feature type="transmembrane region" description="Helical" evidence="8">
    <location>
        <begin position="76"/>
        <end position="96"/>
    </location>
</feature>
<keyword evidence="7 9" id="KW-0012">Acyltransferase</keyword>
<keyword evidence="4 8" id="KW-0812">Transmembrane</keyword>
<dbReference type="InterPro" id="IPR051085">
    <property type="entry name" value="MB_O-acyltransferase"/>
</dbReference>
<dbReference type="InterPro" id="IPR004299">
    <property type="entry name" value="MBOAT_fam"/>
</dbReference>
<evidence type="ECO:0000256" key="3">
    <source>
        <dbReference type="ARBA" id="ARBA00022475"/>
    </source>
</evidence>
<dbReference type="AlphaFoldDB" id="A0A1E3AA54"/>
<dbReference type="InterPro" id="IPR028362">
    <property type="entry name" value="AlgI"/>
</dbReference>
<dbReference type="PANTHER" id="PTHR13285:SF18">
    <property type="entry name" value="PROTEIN-CYSTEINE N-PALMITOYLTRANSFERASE RASP"/>
    <property type="match status" value="1"/>
</dbReference>
<keyword evidence="3 7" id="KW-1003">Cell membrane</keyword>
<name>A0A1E3AA54_9FIRM</name>
<feature type="transmembrane region" description="Helical" evidence="8">
    <location>
        <begin position="42"/>
        <end position="64"/>
    </location>
</feature>
<sequence length="487" mass="56576">MLFNSFSYALFLPAVFILYWIIPSKFRWIILLMSSYYFYASWGPQYVAVILITTIISYIAALLMDVRRKGGMYSKIVLILSFILCIGVLFFFKYFNFFTENIALLLQKFSMPLQPFTLKLALPIGVSFYIFQTISYLTDVYRGEIRAERDFGIYAVYISFFPKVMQGPIERGKKLLPQLHARHAFQSEQACYGLKLMAWGYFKKLVLADSLSVYVNQVYNDLPAYKGFSLVLATFFFAIQLYCDFSGYTDIALGSARLLGINLTQNFKAPYFASSIKDFWGRWHISLSSWLRDYIYIPLGGNRVGKVRHALNIMITFLVSGLWHGASWNYILWGGIHGSYQVIEGFFPWNAKTNPFQRNKHCHFFLSLITVPCTFLLVCFAWIFFRAATIPDAIYVLRNMFAGISHFSTYVQDCAMQMGLTFTHLMYNCLPMILLFLFDLASLKTDVIAFISKQRFFIRWPVYIFLLLVILLFSEKGVSTEFIYMQF</sequence>
<evidence type="ECO:0000256" key="8">
    <source>
        <dbReference type="SAM" id="Phobius"/>
    </source>
</evidence>
<comment type="caution">
    <text evidence="9">The sequence shown here is derived from an EMBL/GenBank/DDBJ whole genome shotgun (WGS) entry which is preliminary data.</text>
</comment>
<evidence type="ECO:0000256" key="7">
    <source>
        <dbReference type="PIRNR" id="PIRNR016636"/>
    </source>
</evidence>
<evidence type="ECO:0000256" key="5">
    <source>
        <dbReference type="ARBA" id="ARBA00022989"/>
    </source>
</evidence>
<gene>
    <name evidence="9" type="primary">patA_7</name>
    <name evidence="9" type="ORF">BEI61_01539</name>
</gene>
<evidence type="ECO:0000313" key="10">
    <source>
        <dbReference type="Proteomes" id="UP000094067"/>
    </source>
</evidence>
<dbReference type="Pfam" id="PF03062">
    <property type="entry name" value="MBOAT"/>
    <property type="match status" value="1"/>
</dbReference>
<dbReference type="GO" id="GO:0005886">
    <property type="term" value="C:plasma membrane"/>
    <property type="evidence" value="ECO:0007669"/>
    <property type="project" value="UniProtKB-SubCell"/>
</dbReference>
<proteinExistence type="inferred from homology"/>
<keyword evidence="7 9" id="KW-0808">Transferase</keyword>
<reference evidence="9 10" key="1">
    <citation type="submission" date="2016-07" db="EMBL/GenBank/DDBJ databases">
        <title>Characterization of isolates of Eisenbergiella tayi derived from blood cultures, using whole genome sequencing.</title>
        <authorList>
            <person name="Burdz T."/>
            <person name="Wiebe D."/>
            <person name="Huynh C."/>
            <person name="Bernard K."/>
        </authorList>
    </citation>
    <scope>NUCLEOTIDE SEQUENCE [LARGE SCALE GENOMIC DNA]</scope>
    <source>
        <strain evidence="9 10">NML 110608</strain>
    </source>
</reference>
<dbReference type="PIRSF" id="PIRSF500217">
    <property type="entry name" value="AlgI"/>
    <property type="match status" value="1"/>
</dbReference>
<protein>
    <submittedName>
        <fullName evidence="9">Peptidoglycan O-acetyltransferase</fullName>
        <ecNumber evidence="9">2.3.1.-</ecNumber>
    </submittedName>
</protein>
<feature type="transmembrane region" description="Helical" evidence="8">
    <location>
        <begin position="5"/>
        <end position="22"/>
    </location>
</feature>